<evidence type="ECO:0000259" key="1">
    <source>
        <dbReference type="Pfam" id="PF14213"/>
    </source>
</evidence>
<dbReference type="Proteomes" id="UP000253728">
    <property type="component" value="Unassembled WGS sequence"/>
</dbReference>
<sequence length="130" mass="15109">MEYKGLNMTINEINVIKDFSKKPYGRSPEKVMKGEENDTGLVFREKLLAPRLTDCISKRNKLRVILTGYNRYGRSFLDEAFGGLIRDDGFTYKQLEDYLDIEHKDVQSIVDLSWERIKKAALDKGQINED</sequence>
<organism evidence="2 3">
    <name type="scientific">Aggregatibacter aphrophilus</name>
    <name type="common">Haemophilus aphrophilus</name>
    <dbReference type="NCBI Taxonomy" id="732"/>
    <lineage>
        <taxon>Bacteria</taxon>
        <taxon>Pseudomonadati</taxon>
        <taxon>Pseudomonadota</taxon>
        <taxon>Gammaproteobacteria</taxon>
        <taxon>Pasteurellales</taxon>
        <taxon>Pasteurellaceae</taxon>
        <taxon>Aggregatibacter</taxon>
    </lineage>
</organism>
<evidence type="ECO:0000313" key="2">
    <source>
        <dbReference type="EMBL" id="SSY93013.1"/>
    </source>
</evidence>
<name>A0A336N1J1_AGGAP</name>
<accession>A0A336N1J1</accession>
<reference evidence="2 3" key="1">
    <citation type="submission" date="2018-06" db="EMBL/GenBank/DDBJ databases">
        <authorList>
            <consortium name="Pathogen Informatics"/>
            <person name="Doyle S."/>
        </authorList>
    </citation>
    <scope>NUCLEOTIDE SEQUENCE [LARGE SCALE GENOMIC DNA]</scope>
    <source>
        <strain evidence="2 3">NCTC5908</strain>
    </source>
</reference>
<dbReference type="InterPro" id="IPR025474">
    <property type="entry name" value="DUF4325"/>
</dbReference>
<dbReference type="AlphaFoldDB" id="A0A336N1J1"/>
<proteinExistence type="predicted"/>
<protein>
    <recommendedName>
        <fullName evidence="1">DUF4325 domain-containing protein</fullName>
    </recommendedName>
</protein>
<feature type="domain" description="DUF4325" evidence="1">
    <location>
        <begin position="66"/>
        <end position="90"/>
    </location>
</feature>
<evidence type="ECO:0000313" key="3">
    <source>
        <dbReference type="Proteomes" id="UP000253728"/>
    </source>
</evidence>
<gene>
    <name evidence="2" type="ORF">NCTC5908_00165</name>
</gene>
<dbReference type="Pfam" id="PF14213">
    <property type="entry name" value="DUF4325"/>
    <property type="match status" value="1"/>
</dbReference>
<dbReference type="EMBL" id="UFSP01000001">
    <property type="protein sequence ID" value="SSY93013.1"/>
    <property type="molecule type" value="Genomic_DNA"/>
</dbReference>